<reference evidence="13" key="1">
    <citation type="submission" date="2016-11" db="EMBL/GenBank/DDBJ databases">
        <title>Mesorhizobium oceanicum sp. nov., isolated from deep seawater in South China Sea.</title>
        <authorList>
            <person name="Fu G.-Y."/>
        </authorList>
    </citation>
    <scope>NUCLEOTIDE SEQUENCE [LARGE SCALE GENOMIC DNA]</scope>
    <source>
        <strain evidence="13">B7</strain>
    </source>
</reference>
<dbReference type="InterPro" id="IPR050980">
    <property type="entry name" value="2C_sensor_his_kinase"/>
</dbReference>
<accession>A0A1L3SN17</accession>
<dbReference type="EC" id="2.7.13.3" evidence="3"/>
<dbReference type="PROSITE" id="PS50109">
    <property type="entry name" value="HIS_KIN"/>
    <property type="match status" value="1"/>
</dbReference>
<dbReference type="SUPFAM" id="SSF55874">
    <property type="entry name" value="ATPase domain of HSP90 chaperone/DNA topoisomerase II/histidine kinase"/>
    <property type="match status" value="1"/>
</dbReference>
<evidence type="ECO:0000256" key="9">
    <source>
        <dbReference type="SAM" id="Phobius"/>
    </source>
</evidence>
<dbReference type="InterPro" id="IPR003661">
    <property type="entry name" value="HisK_dim/P_dom"/>
</dbReference>
<dbReference type="RefSeq" id="WP_072602207.1">
    <property type="nucleotide sequence ID" value="NZ_CP018171.1"/>
</dbReference>
<dbReference type="GO" id="GO:0000155">
    <property type="term" value="F:phosphorelay sensor kinase activity"/>
    <property type="evidence" value="ECO:0007669"/>
    <property type="project" value="InterPro"/>
</dbReference>
<dbReference type="InterPro" id="IPR005467">
    <property type="entry name" value="His_kinase_dom"/>
</dbReference>
<dbReference type="AlphaFoldDB" id="A0A1L3SN17"/>
<feature type="domain" description="Histidine kinase" evidence="10">
    <location>
        <begin position="272"/>
        <end position="484"/>
    </location>
</feature>
<evidence type="ECO:0000259" key="11">
    <source>
        <dbReference type="PROSITE" id="PS50885"/>
    </source>
</evidence>
<dbReference type="PANTHER" id="PTHR44936:SF10">
    <property type="entry name" value="SENSOR PROTEIN RSTB"/>
    <property type="match status" value="1"/>
</dbReference>
<dbReference type="InterPro" id="IPR036890">
    <property type="entry name" value="HATPase_C_sf"/>
</dbReference>
<dbReference type="SMART" id="SM00388">
    <property type="entry name" value="HisKA"/>
    <property type="match status" value="1"/>
</dbReference>
<dbReference type="GO" id="GO:0005886">
    <property type="term" value="C:plasma membrane"/>
    <property type="evidence" value="ECO:0007669"/>
    <property type="project" value="UniProtKB-SubCell"/>
</dbReference>
<name>A0A1L3SN17_9HYPH</name>
<comment type="subcellular location">
    <subcellularLocation>
        <location evidence="2">Membrane</location>
    </subcellularLocation>
</comment>
<proteinExistence type="predicted"/>
<dbReference type="InterPro" id="IPR004358">
    <property type="entry name" value="Sig_transdc_His_kin-like_C"/>
</dbReference>
<keyword evidence="9" id="KW-1133">Transmembrane helix</keyword>
<evidence type="ECO:0000256" key="1">
    <source>
        <dbReference type="ARBA" id="ARBA00000085"/>
    </source>
</evidence>
<feature type="domain" description="HAMP" evidence="11">
    <location>
        <begin position="203"/>
        <end position="258"/>
    </location>
</feature>
<evidence type="ECO:0000256" key="5">
    <source>
        <dbReference type="ARBA" id="ARBA00022679"/>
    </source>
</evidence>
<keyword evidence="4" id="KW-0597">Phosphoprotein</keyword>
<dbReference type="PROSITE" id="PS50885">
    <property type="entry name" value="HAMP"/>
    <property type="match status" value="1"/>
</dbReference>
<evidence type="ECO:0000256" key="6">
    <source>
        <dbReference type="ARBA" id="ARBA00022741"/>
    </source>
</evidence>
<evidence type="ECO:0000313" key="13">
    <source>
        <dbReference type="Proteomes" id="UP000182840"/>
    </source>
</evidence>
<dbReference type="PANTHER" id="PTHR44936">
    <property type="entry name" value="SENSOR PROTEIN CREC"/>
    <property type="match status" value="1"/>
</dbReference>
<dbReference type="OrthoDB" id="9784218at2"/>
<dbReference type="Gene3D" id="6.10.340.10">
    <property type="match status" value="1"/>
</dbReference>
<dbReference type="CDD" id="cd00075">
    <property type="entry name" value="HATPase"/>
    <property type="match status" value="1"/>
</dbReference>
<evidence type="ECO:0000313" key="12">
    <source>
        <dbReference type="EMBL" id="APH70798.1"/>
    </source>
</evidence>
<evidence type="ECO:0000256" key="7">
    <source>
        <dbReference type="ARBA" id="ARBA00022777"/>
    </source>
</evidence>
<keyword evidence="13" id="KW-1185">Reference proteome</keyword>
<evidence type="ECO:0000256" key="4">
    <source>
        <dbReference type="ARBA" id="ARBA00022553"/>
    </source>
</evidence>
<dbReference type="STRING" id="1670800.BSQ44_04920"/>
<comment type="catalytic activity">
    <reaction evidence="1">
        <text>ATP + protein L-histidine = ADP + protein N-phospho-L-histidine.</text>
        <dbReference type="EC" id="2.7.13.3"/>
    </reaction>
</comment>
<feature type="transmembrane region" description="Helical" evidence="9">
    <location>
        <begin position="32"/>
        <end position="53"/>
    </location>
</feature>
<protein>
    <recommendedName>
        <fullName evidence="3">histidine kinase</fullName>
        <ecNumber evidence="3">2.7.13.3</ecNumber>
    </recommendedName>
</protein>
<dbReference type="Gene3D" id="3.30.565.10">
    <property type="entry name" value="Histidine kinase-like ATPase, C-terminal domain"/>
    <property type="match status" value="1"/>
</dbReference>
<evidence type="ECO:0000256" key="2">
    <source>
        <dbReference type="ARBA" id="ARBA00004370"/>
    </source>
</evidence>
<keyword evidence="5" id="KW-0808">Transferase</keyword>
<dbReference type="SMART" id="SM00387">
    <property type="entry name" value="HATPase_c"/>
    <property type="match status" value="1"/>
</dbReference>
<dbReference type="InterPro" id="IPR003660">
    <property type="entry name" value="HAMP_dom"/>
</dbReference>
<evidence type="ECO:0000256" key="8">
    <source>
        <dbReference type="ARBA" id="ARBA00022840"/>
    </source>
</evidence>
<organism evidence="12 13">
    <name type="scientific">Aquibium oceanicum</name>
    <dbReference type="NCBI Taxonomy" id="1670800"/>
    <lineage>
        <taxon>Bacteria</taxon>
        <taxon>Pseudomonadati</taxon>
        <taxon>Pseudomonadota</taxon>
        <taxon>Alphaproteobacteria</taxon>
        <taxon>Hyphomicrobiales</taxon>
        <taxon>Phyllobacteriaceae</taxon>
        <taxon>Aquibium</taxon>
    </lineage>
</organism>
<dbReference type="GO" id="GO:0005524">
    <property type="term" value="F:ATP binding"/>
    <property type="evidence" value="ECO:0007669"/>
    <property type="project" value="UniProtKB-KW"/>
</dbReference>
<dbReference type="PRINTS" id="PR00344">
    <property type="entry name" value="BCTRLSENSOR"/>
</dbReference>
<gene>
    <name evidence="12" type="ORF">BSQ44_04920</name>
</gene>
<keyword evidence="7 12" id="KW-0418">Kinase</keyword>
<dbReference type="Pfam" id="PF02518">
    <property type="entry name" value="HATPase_c"/>
    <property type="match status" value="1"/>
</dbReference>
<evidence type="ECO:0000256" key="3">
    <source>
        <dbReference type="ARBA" id="ARBA00012438"/>
    </source>
</evidence>
<dbReference type="InterPro" id="IPR003594">
    <property type="entry name" value="HATPase_dom"/>
</dbReference>
<feature type="transmembrane region" description="Helical" evidence="9">
    <location>
        <begin position="182"/>
        <end position="205"/>
    </location>
</feature>
<evidence type="ECO:0000259" key="10">
    <source>
        <dbReference type="PROSITE" id="PS50109"/>
    </source>
</evidence>
<keyword evidence="9" id="KW-0472">Membrane</keyword>
<dbReference type="Proteomes" id="UP000182840">
    <property type="component" value="Chromosome"/>
</dbReference>
<keyword evidence="8" id="KW-0067">ATP-binding</keyword>
<dbReference type="EMBL" id="CP018171">
    <property type="protein sequence ID" value="APH70798.1"/>
    <property type="molecule type" value="Genomic_DNA"/>
</dbReference>
<dbReference type="KEGG" id="meso:BSQ44_04920"/>
<keyword evidence="9" id="KW-0812">Transmembrane</keyword>
<sequence length="501" mass="53768">MIGEQGQDTNRRSSAAADFGAVAWPRKLSTKLLALTIVFVLIAEVLIFIPSIANFRLRWLEERLATAAAASVVLVDSETGDLSPGVRNDVLMALGAKAIAVRDGGISRLLVVSDMPPKVDEHIAPGQTGPIEAIGGALDTLVSGGDRILRVFGVVGDSDMEFELIIADTRLRAAMLTYARNVAILSLLISLITAALVFFAIHTMLIRPIRDLRRSMVAFAEAPDDPAGILRPSGRRDELGVAEEGLADMQRQLRHTLGEQKHLADLGLAVSKINHDMRNILASAQLMSDRLRTVKDPAVQMFAPKLVRAIDRAVGYTENVLAYGRAQEPPPARRIVRLAMLVEEVHGMLGIQSDSGIEFVNAVDAEMEVDADAEQLFRVLINLCRNAVQAMSGEKDETVVRRLTVSAERAGSVSRILVEDTGPGLPAKARENLFAAFRGAARSGGTGLGLAIAHELVRAHGGTIELLESIGGHTAFAITIPDQPVQIEQARTALRRPASAG</sequence>
<keyword evidence="6" id="KW-0547">Nucleotide-binding</keyword>